<dbReference type="Pfam" id="PF07729">
    <property type="entry name" value="FCD"/>
    <property type="match status" value="1"/>
</dbReference>
<dbReference type="InterPro" id="IPR008920">
    <property type="entry name" value="TF_FadR/GntR_C"/>
</dbReference>
<dbReference type="InterPro" id="IPR011711">
    <property type="entry name" value="GntR_C"/>
</dbReference>
<dbReference type="EMBL" id="JAVDUM010000001">
    <property type="protein sequence ID" value="MDR6865679.1"/>
    <property type="molecule type" value="Genomic_DNA"/>
</dbReference>
<dbReference type="PRINTS" id="PR00035">
    <property type="entry name" value="HTHGNTR"/>
</dbReference>
<dbReference type="RefSeq" id="WP_310016727.1">
    <property type="nucleotide sequence ID" value="NZ_JAVDUM010000001.1"/>
</dbReference>
<evidence type="ECO:0000256" key="3">
    <source>
        <dbReference type="ARBA" id="ARBA00023163"/>
    </source>
</evidence>
<organism evidence="5 6">
    <name type="scientific">Microbacterium resistens</name>
    <dbReference type="NCBI Taxonomy" id="156977"/>
    <lineage>
        <taxon>Bacteria</taxon>
        <taxon>Bacillati</taxon>
        <taxon>Actinomycetota</taxon>
        <taxon>Actinomycetes</taxon>
        <taxon>Micrococcales</taxon>
        <taxon>Microbacteriaceae</taxon>
        <taxon>Microbacterium</taxon>
    </lineage>
</organism>
<protein>
    <submittedName>
        <fullName evidence="5">GntR family transcriptional repressor for pyruvate dehydrogenase complex</fullName>
    </submittedName>
</protein>
<dbReference type="InterPro" id="IPR036388">
    <property type="entry name" value="WH-like_DNA-bd_sf"/>
</dbReference>
<dbReference type="InterPro" id="IPR000524">
    <property type="entry name" value="Tscrpt_reg_HTH_GntR"/>
</dbReference>
<keyword evidence="2" id="KW-0238">DNA-binding</keyword>
<gene>
    <name evidence="5" type="ORF">J2Y69_000261</name>
</gene>
<keyword evidence="1" id="KW-0805">Transcription regulation</keyword>
<sequence>MDSTYDASACRAIARRRVNIPETVYDQRVEDLLADALAATGPLPGAASHEAVAEVLKRRILLGGFSTDDRLPTERELAEVLEVSRNTVRRAVRQLAAEGVVETTLGRTGGTRVVARRLDDGAERATAVASFQRALDAHTEYRSLIEPPAAELAALRASDADRAAIDAALSMRADDLASYHRADTLIHLSIARASGNPMLAEAVTAARAQMFSDTNVLWLHAEWHDVYGDGEQLETVLRRDHEPIVEAIRRSDADGARTEMLAHLRESHGQFTRLLDGMRSSSEG</sequence>
<keyword evidence="3" id="KW-0804">Transcription</keyword>
<dbReference type="PROSITE" id="PS50949">
    <property type="entry name" value="HTH_GNTR"/>
    <property type="match status" value="1"/>
</dbReference>
<evidence type="ECO:0000256" key="1">
    <source>
        <dbReference type="ARBA" id="ARBA00023015"/>
    </source>
</evidence>
<dbReference type="PANTHER" id="PTHR43537:SF24">
    <property type="entry name" value="GLUCONATE OPERON TRANSCRIPTIONAL REPRESSOR"/>
    <property type="match status" value="1"/>
</dbReference>
<proteinExistence type="predicted"/>
<keyword evidence="6" id="KW-1185">Reference proteome</keyword>
<dbReference type="CDD" id="cd07377">
    <property type="entry name" value="WHTH_GntR"/>
    <property type="match status" value="1"/>
</dbReference>
<dbReference type="Gene3D" id="1.20.120.530">
    <property type="entry name" value="GntR ligand-binding domain-like"/>
    <property type="match status" value="1"/>
</dbReference>
<feature type="domain" description="HTH gntR-type" evidence="4">
    <location>
        <begin position="46"/>
        <end position="116"/>
    </location>
</feature>
<evidence type="ECO:0000313" key="5">
    <source>
        <dbReference type="EMBL" id="MDR6865679.1"/>
    </source>
</evidence>
<evidence type="ECO:0000256" key="2">
    <source>
        <dbReference type="ARBA" id="ARBA00023125"/>
    </source>
</evidence>
<name>A0ABU1S7V2_9MICO</name>
<dbReference type="SUPFAM" id="SSF48008">
    <property type="entry name" value="GntR ligand-binding domain-like"/>
    <property type="match status" value="1"/>
</dbReference>
<dbReference type="PANTHER" id="PTHR43537">
    <property type="entry name" value="TRANSCRIPTIONAL REGULATOR, GNTR FAMILY"/>
    <property type="match status" value="1"/>
</dbReference>
<dbReference type="SMART" id="SM00895">
    <property type="entry name" value="FCD"/>
    <property type="match status" value="1"/>
</dbReference>
<dbReference type="SMART" id="SM00345">
    <property type="entry name" value="HTH_GNTR"/>
    <property type="match status" value="1"/>
</dbReference>
<evidence type="ECO:0000313" key="6">
    <source>
        <dbReference type="Proteomes" id="UP001259347"/>
    </source>
</evidence>
<comment type="caution">
    <text evidence="5">The sequence shown here is derived from an EMBL/GenBank/DDBJ whole genome shotgun (WGS) entry which is preliminary data.</text>
</comment>
<dbReference type="Gene3D" id="1.10.10.10">
    <property type="entry name" value="Winged helix-like DNA-binding domain superfamily/Winged helix DNA-binding domain"/>
    <property type="match status" value="1"/>
</dbReference>
<dbReference type="SUPFAM" id="SSF46785">
    <property type="entry name" value="Winged helix' DNA-binding domain"/>
    <property type="match status" value="1"/>
</dbReference>
<keyword evidence="5" id="KW-0670">Pyruvate</keyword>
<dbReference type="Pfam" id="PF00392">
    <property type="entry name" value="GntR"/>
    <property type="match status" value="1"/>
</dbReference>
<reference evidence="5 6" key="1">
    <citation type="submission" date="2023-07" db="EMBL/GenBank/DDBJ databases">
        <title>Sorghum-associated microbial communities from plants grown in Nebraska, USA.</title>
        <authorList>
            <person name="Schachtman D."/>
        </authorList>
    </citation>
    <scope>NUCLEOTIDE SEQUENCE [LARGE SCALE GENOMIC DNA]</scope>
    <source>
        <strain evidence="5 6">2980</strain>
    </source>
</reference>
<evidence type="ECO:0000259" key="4">
    <source>
        <dbReference type="PROSITE" id="PS50949"/>
    </source>
</evidence>
<accession>A0ABU1S7V2</accession>
<dbReference type="Proteomes" id="UP001259347">
    <property type="component" value="Unassembled WGS sequence"/>
</dbReference>
<dbReference type="InterPro" id="IPR036390">
    <property type="entry name" value="WH_DNA-bd_sf"/>
</dbReference>